<comment type="caution">
    <text evidence="1">The sequence shown here is derived from an EMBL/GenBank/DDBJ whole genome shotgun (WGS) entry which is preliminary data.</text>
</comment>
<evidence type="ECO:0000313" key="1">
    <source>
        <dbReference type="EMBL" id="CAG8842331.1"/>
    </source>
</evidence>
<name>A0ACA9SM93_9GLOM</name>
<feature type="non-terminal residue" evidence="1">
    <location>
        <position position="77"/>
    </location>
</feature>
<dbReference type="EMBL" id="CAJVQC010133822">
    <property type="protein sequence ID" value="CAG8842331.1"/>
    <property type="molecule type" value="Genomic_DNA"/>
</dbReference>
<sequence>MESNERTTFQKQKESLISDIALVSDGLEQVINNINVLNKNLEGVIAIGKDFENVASLWKNFNSAIVKSASDEDLNDE</sequence>
<organism evidence="1 2">
    <name type="scientific">Racocetra persica</name>
    <dbReference type="NCBI Taxonomy" id="160502"/>
    <lineage>
        <taxon>Eukaryota</taxon>
        <taxon>Fungi</taxon>
        <taxon>Fungi incertae sedis</taxon>
        <taxon>Mucoromycota</taxon>
        <taxon>Glomeromycotina</taxon>
        <taxon>Glomeromycetes</taxon>
        <taxon>Diversisporales</taxon>
        <taxon>Gigasporaceae</taxon>
        <taxon>Racocetra</taxon>
    </lineage>
</organism>
<accession>A0ACA9SM93</accession>
<keyword evidence="2" id="KW-1185">Reference proteome</keyword>
<gene>
    <name evidence="1" type="ORF">RPERSI_LOCUS32273</name>
</gene>
<protein>
    <submittedName>
        <fullName evidence="1">34099_t:CDS:1</fullName>
    </submittedName>
</protein>
<dbReference type="Proteomes" id="UP000789920">
    <property type="component" value="Unassembled WGS sequence"/>
</dbReference>
<evidence type="ECO:0000313" key="2">
    <source>
        <dbReference type="Proteomes" id="UP000789920"/>
    </source>
</evidence>
<reference evidence="1" key="1">
    <citation type="submission" date="2021-06" db="EMBL/GenBank/DDBJ databases">
        <authorList>
            <person name="Kallberg Y."/>
            <person name="Tangrot J."/>
            <person name="Rosling A."/>
        </authorList>
    </citation>
    <scope>NUCLEOTIDE SEQUENCE</scope>
    <source>
        <strain evidence="1">MA461A</strain>
    </source>
</reference>
<proteinExistence type="predicted"/>